<protein>
    <submittedName>
        <fullName evidence="10">Uncharacterized protein</fullName>
    </submittedName>
</protein>
<evidence type="ECO:0000256" key="3">
    <source>
        <dbReference type="ARBA" id="ARBA00009105"/>
    </source>
</evidence>
<organism evidence="10 11">
    <name type="scientific">Ogataea haglerorum</name>
    <dbReference type="NCBI Taxonomy" id="1937702"/>
    <lineage>
        <taxon>Eukaryota</taxon>
        <taxon>Fungi</taxon>
        <taxon>Dikarya</taxon>
        <taxon>Ascomycota</taxon>
        <taxon>Saccharomycotina</taxon>
        <taxon>Pichiomycetes</taxon>
        <taxon>Pichiales</taxon>
        <taxon>Pichiaceae</taxon>
        <taxon>Ogataea</taxon>
    </lineage>
</organism>
<evidence type="ECO:0000256" key="2">
    <source>
        <dbReference type="ARBA" id="ARBA00004922"/>
    </source>
</evidence>
<dbReference type="SUPFAM" id="SSF53448">
    <property type="entry name" value="Nucleotide-diphospho-sugar transferases"/>
    <property type="match status" value="1"/>
</dbReference>
<gene>
    <name evidence="10" type="ORF">KL946_002317</name>
</gene>
<comment type="subcellular location">
    <subcellularLocation>
        <location evidence="1">Golgi apparatus membrane</location>
        <topology evidence="1">Single-pass type II membrane protein</topology>
    </subcellularLocation>
</comment>
<evidence type="ECO:0000256" key="9">
    <source>
        <dbReference type="ARBA" id="ARBA00023136"/>
    </source>
</evidence>
<dbReference type="InterPro" id="IPR022751">
    <property type="entry name" value="Alpha_mannosyltransferase"/>
</dbReference>
<evidence type="ECO:0000256" key="7">
    <source>
        <dbReference type="ARBA" id="ARBA00022989"/>
    </source>
</evidence>
<accession>A0ABQ7RIK5</accession>
<evidence type="ECO:0000256" key="8">
    <source>
        <dbReference type="ARBA" id="ARBA00023034"/>
    </source>
</evidence>
<evidence type="ECO:0000256" key="6">
    <source>
        <dbReference type="ARBA" id="ARBA00022968"/>
    </source>
</evidence>
<dbReference type="EMBL" id="JAHLUN010000005">
    <property type="protein sequence ID" value="KAG7766137.1"/>
    <property type="molecule type" value="Genomic_DNA"/>
</dbReference>
<dbReference type="Pfam" id="PF11051">
    <property type="entry name" value="Mannosyl_trans3"/>
    <property type="match status" value="2"/>
</dbReference>
<keyword evidence="9" id="KW-0472">Membrane</keyword>
<evidence type="ECO:0000313" key="10">
    <source>
        <dbReference type="EMBL" id="KAG7766137.1"/>
    </source>
</evidence>
<dbReference type="PANTHER" id="PTHR31646">
    <property type="entry name" value="ALPHA-1,2-MANNOSYLTRANSFERASE MNN2"/>
    <property type="match status" value="1"/>
</dbReference>
<proteinExistence type="inferred from homology"/>
<comment type="similarity">
    <text evidence="3">Belongs to the MNN1/MNT family.</text>
</comment>
<keyword evidence="8" id="KW-0333">Golgi apparatus</keyword>
<keyword evidence="11" id="KW-1185">Reference proteome</keyword>
<evidence type="ECO:0000256" key="5">
    <source>
        <dbReference type="ARBA" id="ARBA00022692"/>
    </source>
</evidence>
<keyword evidence="7" id="KW-1133">Transmembrane helix</keyword>
<evidence type="ECO:0000256" key="4">
    <source>
        <dbReference type="ARBA" id="ARBA00022679"/>
    </source>
</evidence>
<keyword evidence="4" id="KW-0808">Transferase</keyword>
<comment type="caution">
    <text evidence="10">The sequence shown here is derived from an EMBL/GenBank/DDBJ whole genome shotgun (WGS) entry which is preliminary data.</text>
</comment>
<sequence>MTTLFTYVGNLIRSARVRPVSIELGRHRPAEAAVLSCVAPSIDRTWRLSLPVSDPTCTILKHYTIQFLRAPAHTESMRRSPMTQQQKTNARLVSRVTSLFASKLGLRCDRFTSYKEDPRKHWQYYGYDENDKNLAQNELNNLLSVTADQEHELSRVHSLLMETYLSEKDSLFRSFQDLYARHYDEKSTGIVYVSGREYYWLTILSIKYIRHELKDQTPIEIFMPFYDKNDHFCNKISMVFPDVSCSYFNNYLSTRAVSKLSGYQYKALALLLTKFTNVLYLDSDNIPLEHPSKLFEGEKYNKHGMVCWPDFWKRSTHPAFYRSSGLDRHSHIIAATPSVESGQIMVNKKTHFKTLLLAYYYNLHGPDFFYPLFSQGFPGEGDKETFYLASRVTEEGSFLMTGIKTKIVGYIDGQNLFHGQSILQIDPDDVHKYAFFHCNHPKLQVDKLPKAYFFDPQTNTRRRSWQIMRDAKKDSNAGGMVTLKKGIKIDLELRIWTLIHELLVRDFKGFRLFESIGNDEMGDVVKEHIYFLKNQGTLIT</sequence>
<evidence type="ECO:0000256" key="1">
    <source>
        <dbReference type="ARBA" id="ARBA00004323"/>
    </source>
</evidence>
<dbReference type="InterPro" id="IPR029044">
    <property type="entry name" value="Nucleotide-diphossugar_trans"/>
</dbReference>
<name>A0ABQ7RIK5_9ASCO</name>
<dbReference type="Proteomes" id="UP000697297">
    <property type="component" value="Unassembled WGS sequence"/>
</dbReference>
<evidence type="ECO:0000313" key="11">
    <source>
        <dbReference type="Proteomes" id="UP000697297"/>
    </source>
</evidence>
<dbReference type="PANTHER" id="PTHR31646:SF1">
    <property type="entry name" value="ALPHA-1,2-MANNOSYLTRANSFERASE MNN2"/>
    <property type="match status" value="1"/>
</dbReference>
<comment type="pathway">
    <text evidence="2">Protein modification; protein glycosylation.</text>
</comment>
<keyword evidence="5" id="KW-0812">Transmembrane</keyword>
<reference evidence="10 11" key="1">
    <citation type="journal article" date="2021" name="G3 (Bethesda)">
        <title>Genomic diversity, chromosomal rearrangements, and interspecies hybridization in the ogataea polymorpha species complex.</title>
        <authorList>
            <person name="Hanson S.J."/>
            <person name="Cinneide E.O."/>
            <person name="Salzberg L.I."/>
            <person name="Wolfe K.H."/>
            <person name="McGowan J."/>
            <person name="Fitzpatrick D.A."/>
            <person name="Matlin K."/>
        </authorList>
    </citation>
    <scope>NUCLEOTIDE SEQUENCE [LARGE SCALE GENOMIC DNA]</scope>
    <source>
        <strain evidence="10">81-436-3</strain>
    </source>
</reference>
<keyword evidence="6" id="KW-0735">Signal-anchor</keyword>